<dbReference type="OrthoDB" id="43316at2"/>
<dbReference type="AlphaFoldDB" id="A0A162ZDR0"/>
<dbReference type="PANTHER" id="PTHR34580:SF9">
    <property type="entry name" value="SLL5097 PROTEIN"/>
    <property type="match status" value="1"/>
</dbReference>
<dbReference type="InterPro" id="IPR057727">
    <property type="entry name" value="WCX_dom"/>
</dbReference>
<dbReference type="InterPro" id="IPR026881">
    <property type="entry name" value="WYL_dom"/>
</dbReference>
<name>A0A162ZDR0_9FLAO</name>
<protein>
    <submittedName>
        <fullName evidence="3">Transcriptional regulator</fullName>
    </submittedName>
</protein>
<reference evidence="3 4" key="1">
    <citation type="submission" date="2016-01" db="EMBL/GenBank/DDBJ databases">
        <title>The draft genome sequence of Aquimarina sp. RZW4-3-2.</title>
        <authorList>
            <person name="Wang Y."/>
        </authorList>
    </citation>
    <scope>NUCLEOTIDE SEQUENCE [LARGE SCALE GENOMIC DNA]</scope>
    <source>
        <strain evidence="3 4">RZW4-3-2</strain>
    </source>
</reference>
<dbReference type="EMBL" id="LQRT01000024">
    <property type="protein sequence ID" value="KZS39735.1"/>
    <property type="molecule type" value="Genomic_DNA"/>
</dbReference>
<organism evidence="3 4">
    <name type="scientific">Aquimarina aggregata</name>
    <dbReference type="NCBI Taxonomy" id="1642818"/>
    <lineage>
        <taxon>Bacteria</taxon>
        <taxon>Pseudomonadati</taxon>
        <taxon>Bacteroidota</taxon>
        <taxon>Flavobacteriia</taxon>
        <taxon>Flavobacteriales</taxon>
        <taxon>Flavobacteriaceae</taxon>
        <taxon>Aquimarina</taxon>
    </lineage>
</organism>
<dbReference type="STRING" id="1642818.AWE51_08775"/>
<comment type="caution">
    <text evidence="3">The sequence shown here is derived from an EMBL/GenBank/DDBJ whole genome shotgun (WGS) entry which is preliminary data.</text>
</comment>
<evidence type="ECO:0000259" key="1">
    <source>
        <dbReference type="Pfam" id="PF13280"/>
    </source>
</evidence>
<dbReference type="RefSeq" id="WP_066315515.1">
    <property type="nucleotide sequence ID" value="NZ_LQRT01000024.1"/>
</dbReference>
<dbReference type="Pfam" id="PF13280">
    <property type="entry name" value="WYL"/>
    <property type="match status" value="1"/>
</dbReference>
<evidence type="ECO:0000259" key="2">
    <source>
        <dbReference type="Pfam" id="PF25583"/>
    </source>
</evidence>
<dbReference type="Proteomes" id="UP000076715">
    <property type="component" value="Unassembled WGS sequence"/>
</dbReference>
<evidence type="ECO:0000313" key="3">
    <source>
        <dbReference type="EMBL" id="KZS39735.1"/>
    </source>
</evidence>
<dbReference type="PANTHER" id="PTHR34580">
    <property type="match status" value="1"/>
</dbReference>
<evidence type="ECO:0000313" key="4">
    <source>
        <dbReference type="Proteomes" id="UP000076715"/>
    </source>
</evidence>
<feature type="domain" description="WYL" evidence="1">
    <location>
        <begin position="155"/>
        <end position="223"/>
    </location>
</feature>
<sequence>MAINKNALIRYQTLDRCFRNPGKRYYIEDLLEACNEALFELNPNLLGIKKRQLYDDIRFMESSQGWQIPLQRIKDGRRAYFYYEDRSFSINNQPLNELEAEQLKSAMLVLGRFKGLPQFEWVNELLPKLDQTFKLSNQSQDIISFDTNDFLLGTEYLSPLFNAILYSKPLTITYKSFKSDDLKVLDFHPYHLKQYNNRWFLFGKNGEYDNLTNLALDRIQDIESSSITYRPNTNIDFNEYFDDIIGVSIPEGVSPIKIILKATSGLAPYIKTKPIHGSQKKIEEDEFVYTFSIEVIPNYELEKLLLSFGEEIIVVEPISLLEKMKFRLQNNLDLYN</sequence>
<dbReference type="PROSITE" id="PS52050">
    <property type="entry name" value="WYL"/>
    <property type="match status" value="1"/>
</dbReference>
<gene>
    <name evidence="3" type="ORF">AWE51_08775</name>
</gene>
<accession>A0A162ZDR0</accession>
<dbReference type="Pfam" id="PF25583">
    <property type="entry name" value="WCX"/>
    <property type="match status" value="1"/>
</dbReference>
<proteinExistence type="predicted"/>
<feature type="domain" description="WCX" evidence="2">
    <location>
        <begin position="255"/>
        <end position="329"/>
    </location>
</feature>
<dbReference type="InterPro" id="IPR051534">
    <property type="entry name" value="CBASS_pafABC_assoc_protein"/>
</dbReference>
<keyword evidence="4" id="KW-1185">Reference proteome</keyword>